<dbReference type="Pfam" id="PF13275">
    <property type="entry name" value="S4_2"/>
    <property type="match status" value="1"/>
</dbReference>
<gene>
    <name evidence="3" type="ORF">ACETAC_00015</name>
</gene>
<feature type="domain" description="RNA-binding S4" evidence="2">
    <location>
        <begin position="11"/>
        <end position="67"/>
    </location>
</feature>
<evidence type="ECO:0000313" key="3">
    <source>
        <dbReference type="EMBL" id="QSZ27372.1"/>
    </source>
</evidence>
<dbReference type="AlphaFoldDB" id="A0A975GAR8"/>
<organism evidence="3 4">
    <name type="scientific">Aceticella autotrophica</name>
    <dbReference type="NCBI Taxonomy" id="2755338"/>
    <lineage>
        <taxon>Bacteria</taxon>
        <taxon>Bacillati</taxon>
        <taxon>Bacillota</taxon>
        <taxon>Clostridia</taxon>
        <taxon>Thermoanaerobacterales</taxon>
        <taxon>Thermoanaerobacteraceae</taxon>
        <taxon>Aceticella</taxon>
    </lineage>
</organism>
<dbReference type="Gene3D" id="3.10.290.10">
    <property type="entry name" value="RNA-binding S4 domain"/>
    <property type="match status" value="1"/>
</dbReference>
<accession>A0A975GAR8</accession>
<name>A0A975GAR8_9THEO</name>
<dbReference type="CDD" id="cd00165">
    <property type="entry name" value="S4"/>
    <property type="match status" value="1"/>
</dbReference>
<sequence length="68" mass="7743">MKEIAISTDYIALDQFLKFAGISETGGKAKEIILKGNVKVNKVIENKRKKKLYKNDIVEVNNQSYIIK</sequence>
<evidence type="ECO:0000256" key="1">
    <source>
        <dbReference type="PROSITE-ProRule" id="PRU00182"/>
    </source>
</evidence>
<dbReference type="KEGG" id="aaut:ACETAC_00015"/>
<dbReference type="GO" id="GO:0003723">
    <property type="term" value="F:RNA binding"/>
    <property type="evidence" value="ECO:0007669"/>
    <property type="project" value="UniProtKB-KW"/>
</dbReference>
<dbReference type="PROSITE" id="PS50889">
    <property type="entry name" value="S4"/>
    <property type="match status" value="1"/>
</dbReference>
<keyword evidence="1" id="KW-0694">RNA-binding</keyword>
<dbReference type="EMBL" id="CP060096">
    <property type="protein sequence ID" value="QSZ27372.1"/>
    <property type="molecule type" value="Genomic_DNA"/>
</dbReference>
<dbReference type="SMART" id="SM00363">
    <property type="entry name" value="S4"/>
    <property type="match status" value="1"/>
</dbReference>
<reference evidence="3" key="1">
    <citation type="submission" date="2020-08" db="EMBL/GenBank/DDBJ databases">
        <title>Genomic insights into the carbon and energy metabolism of the first obligate autotrophic acetogenic bacterium Aceticella autotrophica gen. nov., sp. nov.</title>
        <authorList>
            <person name="Toshchakov S.V."/>
            <person name="Elcheninov A.G."/>
            <person name="Kublanov I.V."/>
            <person name="Frolov E.N."/>
            <person name="Lebedinsky A.V."/>
        </authorList>
    </citation>
    <scope>NUCLEOTIDE SEQUENCE</scope>
    <source>
        <strain evidence="3">3443-3Ac</strain>
    </source>
</reference>
<dbReference type="Proteomes" id="UP000671913">
    <property type="component" value="Chromosome"/>
</dbReference>
<dbReference type="SUPFAM" id="SSF55174">
    <property type="entry name" value="Alpha-L RNA-binding motif"/>
    <property type="match status" value="1"/>
</dbReference>
<keyword evidence="4" id="KW-1185">Reference proteome</keyword>
<dbReference type="InterPro" id="IPR002942">
    <property type="entry name" value="S4_RNA-bd"/>
</dbReference>
<protein>
    <submittedName>
        <fullName evidence="3">RNA-binding S4 domain-containing protein</fullName>
    </submittedName>
</protein>
<evidence type="ECO:0000313" key="4">
    <source>
        <dbReference type="Proteomes" id="UP000671913"/>
    </source>
</evidence>
<dbReference type="RefSeq" id="WP_284680066.1">
    <property type="nucleotide sequence ID" value="NZ_CP060096.1"/>
</dbReference>
<proteinExistence type="predicted"/>
<dbReference type="InterPro" id="IPR036986">
    <property type="entry name" value="S4_RNA-bd_sf"/>
</dbReference>
<evidence type="ECO:0000259" key="2">
    <source>
        <dbReference type="SMART" id="SM00363"/>
    </source>
</evidence>